<dbReference type="SUPFAM" id="SSF48371">
    <property type="entry name" value="ARM repeat"/>
    <property type="match status" value="1"/>
</dbReference>
<feature type="domain" description="FPL" evidence="1">
    <location>
        <begin position="42"/>
        <end position="192"/>
    </location>
</feature>
<accession>A0A0K9NZT2</accession>
<proteinExistence type="predicted"/>
<organism evidence="2 3">
    <name type="scientific">Zostera marina</name>
    <name type="common">Eelgrass</name>
    <dbReference type="NCBI Taxonomy" id="29655"/>
    <lineage>
        <taxon>Eukaryota</taxon>
        <taxon>Viridiplantae</taxon>
        <taxon>Streptophyta</taxon>
        <taxon>Embryophyta</taxon>
        <taxon>Tracheophyta</taxon>
        <taxon>Spermatophyta</taxon>
        <taxon>Magnoliopsida</taxon>
        <taxon>Liliopsida</taxon>
        <taxon>Zosteraceae</taxon>
        <taxon>Zostera</taxon>
    </lineage>
</organism>
<reference evidence="3" key="1">
    <citation type="journal article" date="2016" name="Nature">
        <title>The genome of the seagrass Zostera marina reveals angiosperm adaptation to the sea.</title>
        <authorList>
            <person name="Olsen J.L."/>
            <person name="Rouze P."/>
            <person name="Verhelst B."/>
            <person name="Lin Y.-C."/>
            <person name="Bayer T."/>
            <person name="Collen J."/>
            <person name="Dattolo E."/>
            <person name="De Paoli E."/>
            <person name="Dittami S."/>
            <person name="Maumus F."/>
            <person name="Michel G."/>
            <person name="Kersting A."/>
            <person name="Lauritano C."/>
            <person name="Lohaus R."/>
            <person name="Toepel M."/>
            <person name="Tonon T."/>
            <person name="Vanneste K."/>
            <person name="Amirebrahimi M."/>
            <person name="Brakel J."/>
            <person name="Bostroem C."/>
            <person name="Chovatia M."/>
            <person name="Grimwood J."/>
            <person name="Jenkins J.W."/>
            <person name="Jueterbock A."/>
            <person name="Mraz A."/>
            <person name="Stam W.T."/>
            <person name="Tice H."/>
            <person name="Bornberg-Bauer E."/>
            <person name="Green P.J."/>
            <person name="Pearson G.A."/>
            <person name="Procaccini G."/>
            <person name="Duarte C.M."/>
            <person name="Schmutz J."/>
            <person name="Reusch T.B.H."/>
            <person name="Van de Peer Y."/>
        </authorList>
    </citation>
    <scope>NUCLEOTIDE SEQUENCE [LARGE SCALE GENOMIC DNA]</scope>
    <source>
        <strain evidence="3">cv. Finnish</strain>
    </source>
</reference>
<dbReference type="OrthoDB" id="294052at2759"/>
<dbReference type="GO" id="GO:0016197">
    <property type="term" value="P:endosomal transport"/>
    <property type="evidence" value="ECO:0000318"/>
    <property type="project" value="GO_Central"/>
</dbReference>
<dbReference type="GO" id="GO:1901096">
    <property type="term" value="P:regulation of autophagosome maturation"/>
    <property type="evidence" value="ECO:0000318"/>
    <property type="project" value="GO_Central"/>
</dbReference>
<dbReference type="GO" id="GO:0005794">
    <property type="term" value="C:Golgi apparatus"/>
    <property type="evidence" value="ECO:0000318"/>
    <property type="project" value="GO_Central"/>
</dbReference>
<dbReference type="OMA" id="DEKHAKW"/>
<dbReference type="GO" id="GO:0007034">
    <property type="term" value="P:vacuolar transport"/>
    <property type="evidence" value="ECO:0000318"/>
    <property type="project" value="GO_Central"/>
</dbReference>
<dbReference type="InterPro" id="IPR019155">
    <property type="entry name" value="CLEC16A/TT9_N"/>
</dbReference>
<comment type="caution">
    <text evidence="2">The sequence shown here is derived from an EMBL/GenBank/DDBJ whole genome shotgun (WGS) entry which is preliminary data.</text>
</comment>
<name>A0A0K9NZT2_ZOSMR</name>
<dbReference type="InterPro" id="IPR039272">
    <property type="entry name" value="CLEC16A/TT9"/>
</dbReference>
<dbReference type="AlphaFoldDB" id="A0A0K9NZT2"/>
<evidence type="ECO:0000259" key="1">
    <source>
        <dbReference type="Pfam" id="PF09758"/>
    </source>
</evidence>
<dbReference type="PANTHER" id="PTHR21481">
    <property type="entry name" value="PROTEIN CLEC16A"/>
    <property type="match status" value="1"/>
</dbReference>
<dbReference type="STRING" id="29655.A0A0K9NZT2"/>
<protein>
    <recommendedName>
        <fullName evidence="1">FPL domain-containing protein</fullName>
    </recommendedName>
</protein>
<dbReference type="Pfam" id="PF09758">
    <property type="entry name" value="FPL"/>
    <property type="match status" value="1"/>
</dbReference>
<dbReference type="EMBL" id="LFYR01001379">
    <property type="protein sequence ID" value="KMZ62321.1"/>
    <property type="molecule type" value="Genomic_DNA"/>
</dbReference>
<dbReference type="InterPro" id="IPR016024">
    <property type="entry name" value="ARM-type_fold"/>
</dbReference>
<dbReference type="Proteomes" id="UP000036987">
    <property type="component" value="Unassembled WGS sequence"/>
</dbReference>
<evidence type="ECO:0000313" key="3">
    <source>
        <dbReference type="Proteomes" id="UP000036987"/>
    </source>
</evidence>
<evidence type="ECO:0000313" key="2">
    <source>
        <dbReference type="EMBL" id="KMZ62321.1"/>
    </source>
</evidence>
<keyword evidence="3" id="KW-1185">Reference proteome</keyword>
<gene>
    <name evidence="2" type="ORF">ZOSMA_474G00130</name>
</gene>
<sequence>MWFSFLRPKDRLSLEELRYQTDQLQKVQVVDENNKDDLIEALRSISELVIYGDQHDPNFFEFFMEKQIMGEFVHILKISRTMSIALQLLQTMSIMIQNLASEHAIYYIFSNEHINSLISYSFDFRNEELLSYYISFLRAISGKLNNNTISLLVKTANDEIISFPLYTEAIRYAFHQENMIRIAVRALTLNIYHVADENVNKFISRSPVSDYFSKLVLNFTKKCLNLDQCVTEITKNSDSSACILTAVDDIEDNLYYFSDVISAGVPELGRLITDNMLELLIFPLLLPSLKEHHDDSKVSASSSLYLLCCILRIVKTKDLASSIATTLFCSQEYFIPKSEVKPNGCTSNLDAEYKYIDYSIDINGSKKTEMKYSNSSSILSLACSSIQRCKASQISLREVLLYYIVCGNEPEAFGSLSLLSTLLQSKELDESMLDGLGILPRRKQHKKLLLQALVGEGSDEEQLFSSEKNSKECVNTELDRYLQKFKAQYGSLFCCGESGVSPHYHRHQVLDALMRLFCRSNVSAEVLWAGGWLLRQLLPHSEAQINSNHMKLLKESHEDSISVLFDEIKGSWCDILITVLVEEWKNCKKAIEASSPQKDPNRTLFSYHRCFIKDESFLAAGERMCDKLKIFVLRYQLLIFTSGGTLPDLAHHSSLVISHINPRAKVAGLDVLVPKSGTEIKLDDAVPCKIAFERGKERHFSFLAISRGTSGWIILAEEYTDRPKYGIIRVAAPLGGSSPKIDDKHPKWLHLRIRPSTLPSTLDIRKFQSIGKTKAKTKMLVDGRWTLAFYDDEMCKSAESMVLQEIHLLCSEVEARARSLLNLN</sequence>
<dbReference type="PANTHER" id="PTHR21481:SF4">
    <property type="entry name" value="PROTEIN TRANSPARENT TESTA 9"/>
    <property type="match status" value="1"/>
</dbReference>